<reference evidence="2" key="1">
    <citation type="submission" date="2019-02" db="EMBL/GenBank/DDBJ databases">
        <authorList>
            <person name="Gruber-Vodicka R. H."/>
            <person name="Seah K. B. B."/>
        </authorList>
    </citation>
    <scope>NUCLEOTIDE SEQUENCE</scope>
    <source>
        <strain evidence="1">BECK_BZ197</strain>
        <strain evidence="3">BECK_BZ198</strain>
        <strain evidence="2">BECK_BZ199</strain>
    </source>
</reference>
<organism evidence="2">
    <name type="scientific">Candidatus Kentrum sp. MB</name>
    <dbReference type="NCBI Taxonomy" id="2138164"/>
    <lineage>
        <taxon>Bacteria</taxon>
        <taxon>Pseudomonadati</taxon>
        <taxon>Pseudomonadota</taxon>
        <taxon>Gammaproteobacteria</taxon>
        <taxon>Candidatus Kentrum</taxon>
    </lineage>
</organism>
<sequence>MKDSWISCCARNDIFLSSRSEARDLNLIIFFNMYFLGATRGRNQIQEEYCHPNYSREKHFYHREHRVKEEREKQLPFRFSLNFSLCVLCGKNSLP</sequence>
<evidence type="ECO:0000313" key="3">
    <source>
        <dbReference type="EMBL" id="VFK76367.1"/>
    </source>
</evidence>
<dbReference type="EMBL" id="CAADFQ010000053">
    <property type="protein sequence ID" value="VFK33758.1"/>
    <property type="molecule type" value="Genomic_DNA"/>
</dbReference>
<proteinExistence type="predicted"/>
<dbReference type="EMBL" id="CAADFO010000017">
    <property type="protein sequence ID" value="VFK25990.1"/>
    <property type="molecule type" value="Genomic_DNA"/>
</dbReference>
<protein>
    <submittedName>
        <fullName evidence="2">Uncharacterized protein</fullName>
    </submittedName>
</protein>
<evidence type="ECO:0000313" key="1">
    <source>
        <dbReference type="EMBL" id="VFK25990.1"/>
    </source>
</evidence>
<dbReference type="AlphaFoldDB" id="A0A450XWU8"/>
<name>A0A450XWU8_9GAMM</name>
<dbReference type="EMBL" id="CAADGH010000054">
    <property type="protein sequence ID" value="VFK76367.1"/>
    <property type="molecule type" value="Genomic_DNA"/>
</dbReference>
<accession>A0A450XWU8</accession>
<evidence type="ECO:0000313" key="2">
    <source>
        <dbReference type="EMBL" id="VFK33758.1"/>
    </source>
</evidence>
<gene>
    <name evidence="1" type="ORF">BECKMB1821G_GA0114241_101731</name>
    <name evidence="3" type="ORF">BECKMB1821H_GA0114242_10542</name>
    <name evidence="2" type="ORF">BECKMB1821I_GA0114274_10532</name>
</gene>